<dbReference type="InterPro" id="IPR001638">
    <property type="entry name" value="Solute-binding_3/MltF_N"/>
</dbReference>
<dbReference type="PANTHER" id="PTHR45339:SF1">
    <property type="entry name" value="HYBRID SIGNAL TRANSDUCTION HISTIDINE KINASE J"/>
    <property type="match status" value="1"/>
</dbReference>
<dbReference type="InterPro" id="IPR005467">
    <property type="entry name" value="His_kinase_dom"/>
</dbReference>
<evidence type="ECO:0000256" key="5">
    <source>
        <dbReference type="ARBA" id="ARBA00022553"/>
    </source>
</evidence>
<keyword evidence="13" id="KW-0472">Membrane</keyword>
<dbReference type="PROSITE" id="PS50110">
    <property type="entry name" value="RESPONSE_REGULATORY"/>
    <property type="match status" value="2"/>
</dbReference>
<dbReference type="InterPro" id="IPR011006">
    <property type="entry name" value="CheY-like_superfamily"/>
</dbReference>
<dbReference type="NCBIfam" id="TIGR00229">
    <property type="entry name" value="sensory_box"/>
    <property type="match status" value="2"/>
</dbReference>
<evidence type="ECO:0000256" key="3">
    <source>
        <dbReference type="ARBA" id="ARBA00012438"/>
    </source>
</evidence>
<dbReference type="InterPro" id="IPR013656">
    <property type="entry name" value="PAS_4"/>
</dbReference>
<dbReference type="CDD" id="cd16922">
    <property type="entry name" value="HATPase_EvgS-ArcB-TorS-like"/>
    <property type="match status" value="1"/>
</dbReference>
<dbReference type="PROSITE" id="PS50109">
    <property type="entry name" value="HIS_KIN"/>
    <property type="match status" value="1"/>
</dbReference>
<dbReference type="Gene3D" id="1.10.287.130">
    <property type="match status" value="1"/>
</dbReference>
<dbReference type="SMR" id="A0A0W0HJF8"/>
<dbReference type="SUPFAM" id="SSF47384">
    <property type="entry name" value="Homodimeric domain of signal transducing histidine kinase"/>
    <property type="match status" value="1"/>
</dbReference>
<dbReference type="CDD" id="cd00156">
    <property type="entry name" value="REC"/>
    <property type="match status" value="1"/>
</dbReference>
<dbReference type="GO" id="GO:0005886">
    <property type="term" value="C:plasma membrane"/>
    <property type="evidence" value="ECO:0007669"/>
    <property type="project" value="UniProtKB-SubCell"/>
</dbReference>
<keyword evidence="8" id="KW-0547">Nucleotide-binding</keyword>
<evidence type="ECO:0000256" key="7">
    <source>
        <dbReference type="ARBA" id="ARBA00022692"/>
    </source>
</evidence>
<keyword evidence="12" id="KW-0902">Two-component regulatory system</keyword>
<dbReference type="SMART" id="SM00062">
    <property type="entry name" value="PBPb"/>
    <property type="match status" value="1"/>
</dbReference>
<evidence type="ECO:0000256" key="10">
    <source>
        <dbReference type="ARBA" id="ARBA00022840"/>
    </source>
</evidence>
<proteinExistence type="predicted"/>
<dbReference type="InterPro" id="IPR000014">
    <property type="entry name" value="PAS"/>
</dbReference>
<dbReference type="SMART" id="SM00091">
    <property type="entry name" value="PAS"/>
    <property type="match status" value="2"/>
</dbReference>
<dbReference type="SUPFAM" id="SSF53850">
    <property type="entry name" value="Periplasmic binding protein-like II"/>
    <property type="match status" value="1"/>
</dbReference>
<dbReference type="SUPFAM" id="SSF55785">
    <property type="entry name" value="PYP-like sensor domain (PAS domain)"/>
    <property type="match status" value="2"/>
</dbReference>
<dbReference type="CDD" id="cd00082">
    <property type="entry name" value="HisKA"/>
    <property type="match status" value="1"/>
</dbReference>
<evidence type="ECO:0000256" key="2">
    <source>
        <dbReference type="ARBA" id="ARBA00004651"/>
    </source>
</evidence>
<dbReference type="Gene3D" id="3.40.190.10">
    <property type="entry name" value="Periplasmic binding protein-like II"/>
    <property type="match status" value="2"/>
</dbReference>
<dbReference type="Pfam" id="PF00072">
    <property type="entry name" value="Response_reg"/>
    <property type="match status" value="2"/>
</dbReference>
<dbReference type="SUPFAM" id="SSF55874">
    <property type="entry name" value="ATPase domain of HSP90 chaperone/DNA topoisomerase II/histidine kinase"/>
    <property type="match status" value="1"/>
</dbReference>
<dbReference type="InterPro" id="IPR036641">
    <property type="entry name" value="HPT_dom_sf"/>
</dbReference>
<dbReference type="Proteomes" id="UP000297322">
    <property type="component" value="Unassembled WGS sequence"/>
</dbReference>
<reference evidence="16 17" key="1">
    <citation type="submission" date="2019-03" db="EMBL/GenBank/DDBJ databases">
        <title>Biocontrol and xenobiotic degradation properties of endophytic Pseudomonas fluorescens strain BRZ63.</title>
        <authorList>
            <person name="Chlebek D.A."/>
            <person name="Pinski A."/>
            <person name="Zur J.P."/>
            <person name="Michalska J."/>
            <person name="Hupert-Kocurek K.T."/>
        </authorList>
    </citation>
    <scope>NUCLEOTIDE SEQUENCE [LARGE SCALE GENOMIC DNA]</scope>
    <source>
        <strain evidence="16 17">BRZ63</strain>
    </source>
</reference>
<keyword evidence="11" id="KW-1133">Transmembrane helix</keyword>
<dbReference type="PROSITE" id="PS50112">
    <property type="entry name" value="PAS"/>
    <property type="match status" value="1"/>
</dbReference>
<dbReference type="EC" id="2.7.13.3" evidence="3"/>
<dbReference type="InterPro" id="IPR035965">
    <property type="entry name" value="PAS-like_dom_sf"/>
</dbReference>
<dbReference type="PANTHER" id="PTHR45339">
    <property type="entry name" value="HYBRID SIGNAL TRANSDUCTION HISTIDINE KINASE J"/>
    <property type="match status" value="1"/>
</dbReference>
<dbReference type="RefSeq" id="WP_058426042.1">
    <property type="nucleotide sequence ID" value="NZ_JACYNB010000002.1"/>
</dbReference>
<dbReference type="Gene3D" id="3.30.450.20">
    <property type="entry name" value="PAS domain"/>
    <property type="match status" value="2"/>
</dbReference>
<dbReference type="InterPro" id="IPR003594">
    <property type="entry name" value="HATPase_dom"/>
</dbReference>
<dbReference type="PRINTS" id="PR00344">
    <property type="entry name" value="BCTRLSENSOR"/>
</dbReference>
<sequence>MDSEQLPTSRSILKTEPRLGALLALVSLLVLGMPCVEARTLSQIRESGVLRICVAGSSASFYRTNAEAFARSLGLRPQVTELPSFDAQFHDDRGETVREASYDPKLLAEGRCDLYPNDLQIVPWRETKMLLVPYYRVRNLVIAHRSNQSLGNEVSDLLGLTAAVQKGTGYEQWIDEANRGPLSSQPVRIVYAPTEQAVKLVADAKVDFTVLGSESALRWAREDPERLSIAFPVSEATSVGWGVARNAPDLARALEQFFQSSNRIDSPLDASWRRYYRVSLMEYRLFEESLNEDGLDIKTVMSWAIPSLVAVLLLLGAMLAWNRRLNREVDERKRVAAELAEREAFTRALMDTSPASLVLADRNGAVREVSQRFSQATGYVSEDLLGRNATSLYFDPEERERFLELLTRNGKVENFETRLLHKNRSILWVLVGASFVTIHGETLVASWVRDVTDHHAAAVALSEERARLQAILDTSPINIAFSTQGVIRFANPRFCETFGVGVGDAASQIYANGHDREAIVERLTDDGIAKDQEVPMRDRQGRERTMLVTYLPIQIQGEQGLLGWLQDITERKAAEHAQQRAKEIAEEATRAKSDFLANMSHEIRTPMNAIIGMSYLALKTSLDQRQRDYVSKIHNAGTSLLGIINDILDFSKIEAGKLSVEAVPFEIDAVLDNVSSLIAQKAYDRGIELLFDRASDVPDTLLGDPLRLGQVILNLVGNAVKFTEQGQVTVVVRNLGRTGDKVQLQVRVRDTGIGMTPEQTGRLFEAFAQADSSTTRQFGGTGLGLAISKRIVELMGGTIAVDSEPGNGSTFSFSVWLGLDQHMRTQRQIVPAELAGARVLVVDDNADARQILSDMLRVAGLSPVAVASGEAALESLRGASADHPFLALLVDWQMPEMDGIETTRRALGLQPALYAVMVSAFGHDEMHAAAQAAGIRAFLVKPVNQSSLVEVLINLFAPQTGVVALTVPIAQAKVLAGVRLLVAEDNEINQQIARELLEAAGALVEVAGNGCEALSMLAAAQYDAVLMDVQMPQMDGLETTRRIRVGPHCAQIPVIAMTAHARVEDRERCIEAGMVDHVTKPVDPQALIATVLRWVVPRSAAVEPSSAASGEERLPDIPGLDSADGLRRVAGNRQLYIKLLGQFADRRAMEGQALGNALRAGDRATAERMAHTVKGVAGNLGFSGLQAMAGKLETAIRAHAESDALVNELIEALSLAVHAIRQALGSGQAAPAVVSSVDWAQHAIALIHLLEANDGAAPDYMEQYADSLRGALGQDSFEQLMNEVNNFDFEAARLTLKRASTNRDTPCWREHHE</sequence>
<evidence type="ECO:0000256" key="1">
    <source>
        <dbReference type="ARBA" id="ARBA00000085"/>
    </source>
</evidence>
<keyword evidence="9" id="KW-0418">Kinase</keyword>
<dbReference type="GO" id="GO:0000155">
    <property type="term" value="F:phosphorelay sensor kinase activity"/>
    <property type="evidence" value="ECO:0007669"/>
    <property type="project" value="InterPro"/>
</dbReference>
<accession>A0A0W0HJF8</accession>
<keyword evidence="4" id="KW-1003">Cell membrane</keyword>
<dbReference type="CDD" id="cd00130">
    <property type="entry name" value="PAS"/>
    <property type="match status" value="2"/>
</dbReference>
<keyword evidence="7" id="KW-0812">Transmembrane</keyword>
<comment type="caution">
    <text evidence="16">The sequence shown here is derived from an EMBL/GenBank/DDBJ whole genome shotgun (WGS) entry which is preliminary data.</text>
</comment>
<dbReference type="InterPro" id="IPR000700">
    <property type="entry name" value="PAS-assoc_C"/>
</dbReference>
<dbReference type="EMBL" id="SPVI01000003">
    <property type="protein sequence ID" value="TFW44285.1"/>
    <property type="molecule type" value="Genomic_DNA"/>
</dbReference>
<evidence type="ECO:0000256" key="4">
    <source>
        <dbReference type="ARBA" id="ARBA00022475"/>
    </source>
</evidence>
<dbReference type="Pfam" id="PF00512">
    <property type="entry name" value="HisKA"/>
    <property type="match status" value="1"/>
</dbReference>
<evidence type="ECO:0000256" key="14">
    <source>
        <dbReference type="ARBA" id="ARBA00064003"/>
    </source>
</evidence>
<evidence type="ECO:0000256" key="8">
    <source>
        <dbReference type="ARBA" id="ARBA00022741"/>
    </source>
</evidence>
<evidence type="ECO:0000313" key="16">
    <source>
        <dbReference type="EMBL" id="TFW44285.1"/>
    </source>
</evidence>
<dbReference type="InterPro" id="IPR036097">
    <property type="entry name" value="HisK_dim/P_sf"/>
</dbReference>
<dbReference type="SMART" id="SM00448">
    <property type="entry name" value="REC"/>
    <property type="match status" value="2"/>
</dbReference>
<dbReference type="Pfam" id="PF08448">
    <property type="entry name" value="PAS_4"/>
    <property type="match status" value="1"/>
</dbReference>
<dbReference type="SUPFAM" id="SSF47226">
    <property type="entry name" value="Histidine-containing phosphotransfer domain, HPT domain"/>
    <property type="match status" value="1"/>
</dbReference>
<evidence type="ECO:0000256" key="15">
    <source>
        <dbReference type="ARBA" id="ARBA00068150"/>
    </source>
</evidence>
<evidence type="ECO:0000256" key="9">
    <source>
        <dbReference type="ARBA" id="ARBA00022777"/>
    </source>
</evidence>
<dbReference type="SMART" id="SM00086">
    <property type="entry name" value="PAC"/>
    <property type="match status" value="2"/>
</dbReference>
<dbReference type="CDD" id="cd17546">
    <property type="entry name" value="REC_hyHK_CKI1_RcsC-like"/>
    <property type="match status" value="1"/>
</dbReference>
<evidence type="ECO:0000256" key="6">
    <source>
        <dbReference type="ARBA" id="ARBA00022679"/>
    </source>
</evidence>
<dbReference type="FunFam" id="3.30.565.10:FF:000010">
    <property type="entry name" value="Sensor histidine kinase RcsC"/>
    <property type="match status" value="1"/>
</dbReference>
<dbReference type="Gene3D" id="3.40.50.2300">
    <property type="match status" value="2"/>
</dbReference>
<evidence type="ECO:0000256" key="11">
    <source>
        <dbReference type="ARBA" id="ARBA00022989"/>
    </source>
</evidence>
<protein>
    <recommendedName>
        <fullName evidence="15">Sensory/regulatory protein RpfC</fullName>
        <ecNumber evidence="3">2.7.13.3</ecNumber>
    </recommendedName>
</protein>
<dbReference type="InterPro" id="IPR003661">
    <property type="entry name" value="HisK_dim/P_dom"/>
</dbReference>
<evidence type="ECO:0000313" key="17">
    <source>
        <dbReference type="Proteomes" id="UP000297322"/>
    </source>
</evidence>
<dbReference type="GO" id="GO:0005524">
    <property type="term" value="F:ATP binding"/>
    <property type="evidence" value="ECO:0007669"/>
    <property type="project" value="UniProtKB-KW"/>
</dbReference>
<dbReference type="Gene3D" id="1.20.120.160">
    <property type="entry name" value="HPT domain"/>
    <property type="match status" value="1"/>
</dbReference>
<dbReference type="SMART" id="SM00388">
    <property type="entry name" value="HisKA"/>
    <property type="match status" value="1"/>
</dbReference>
<dbReference type="Pfam" id="PF13426">
    <property type="entry name" value="PAS_9"/>
    <property type="match status" value="1"/>
</dbReference>
<dbReference type="FunFam" id="1.10.287.130:FF:000002">
    <property type="entry name" value="Two-component osmosensing histidine kinase"/>
    <property type="match status" value="1"/>
</dbReference>
<comment type="subcellular location">
    <subcellularLocation>
        <location evidence="2">Cell membrane</location>
        <topology evidence="2">Multi-pass membrane protein</topology>
    </subcellularLocation>
</comment>
<dbReference type="CDD" id="cd00088">
    <property type="entry name" value="HPT"/>
    <property type="match status" value="1"/>
</dbReference>
<keyword evidence="10" id="KW-0067">ATP-binding</keyword>
<dbReference type="Pfam" id="PF02518">
    <property type="entry name" value="HATPase_c"/>
    <property type="match status" value="1"/>
</dbReference>
<organism evidence="16 17">
    <name type="scientific">Pseudomonas fluorescens</name>
    <dbReference type="NCBI Taxonomy" id="294"/>
    <lineage>
        <taxon>Bacteria</taxon>
        <taxon>Pseudomonadati</taxon>
        <taxon>Pseudomonadota</taxon>
        <taxon>Gammaproteobacteria</taxon>
        <taxon>Pseudomonadales</taxon>
        <taxon>Pseudomonadaceae</taxon>
        <taxon>Pseudomonas</taxon>
    </lineage>
</organism>
<dbReference type="InterPro" id="IPR004358">
    <property type="entry name" value="Sig_transdc_His_kin-like_C"/>
</dbReference>
<gene>
    <name evidence="16" type="ORF">E4T65_07265</name>
</gene>
<dbReference type="SMART" id="SM00387">
    <property type="entry name" value="HATPase_c"/>
    <property type="match status" value="1"/>
</dbReference>
<dbReference type="InterPro" id="IPR001789">
    <property type="entry name" value="Sig_transdc_resp-reg_receiver"/>
</dbReference>
<dbReference type="InterPro" id="IPR001610">
    <property type="entry name" value="PAC"/>
</dbReference>
<evidence type="ECO:0000256" key="13">
    <source>
        <dbReference type="ARBA" id="ARBA00023136"/>
    </source>
</evidence>
<keyword evidence="6" id="KW-0808">Transferase</keyword>
<dbReference type="Pfam" id="PF01627">
    <property type="entry name" value="Hpt"/>
    <property type="match status" value="1"/>
</dbReference>
<dbReference type="PROSITE" id="PS50113">
    <property type="entry name" value="PAC"/>
    <property type="match status" value="1"/>
</dbReference>
<dbReference type="SMART" id="SM00073">
    <property type="entry name" value="HPT"/>
    <property type="match status" value="1"/>
</dbReference>
<dbReference type="Gene3D" id="3.30.565.10">
    <property type="entry name" value="Histidine kinase-like ATPase, C-terminal domain"/>
    <property type="match status" value="1"/>
</dbReference>
<evidence type="ECO:0000256" key="12">
    <source>
        <dbReference type="ARBA" id="ARBA00023012"/>
    </source>
</evidence>
<dbReference type="InterPro" id="IPR008207">
    <property type="entry name" value="Sig_transdc_His_kin_Hpt_dom"/>
</dbReference>
<dbReference type="InterPro" id="IPR036890">
    <property type="entry name" value="HATPase_C_sf"/>
</dbReference>
<name>A0A0W0HJF8_PSEFL</name>
<comment type="catalytic activity">
    <reaction evidence="1">
        <text>ATP + protein L-histidine = ADP + protein N-phospho-L-histidine.</text>
        <dbReference type="EC" id="2.7.13.3"/>
    </reaction>
</comment>
<dbReference type="SUPFAM" id="SSF52172">
    <property type="entry name" value="CheY-like"/>
    <property type="match status" value="2"/>
</dbReference>
<keyword evidence="5" id="KW-0597">Phosphoprotein</keyword>
<comment type="subunit">
    <text evidence="14">At low DSF concentrations, interacts with RpfF.</text>
</comment>
<dbReference type="PROSITE" id="PS50894">
    <property type="entry name" value="HPT"/>
    <property type="match status" value="1"/>
</dbReference>